<evidence type="ECO:0000313" key="10">
    <source>
        <dbReference type="EMBL" id="KFU81666.1"/>
    </source>
</evidence>
<evidence type="ECO:0000256" key="1">
    <source>
        <dbReference type="ARBA" id="ARBA00008000"/>
    </source>
</evidence>
<dbReference type="Pfam" id="PF02913">
    <property type="entry name" value="FAD-oxidase_C"/>
    <property type="match status" value="1"/>
</dbReference>
<sequence length="539" mass="57372">MTELIDHRLRRSWTPEGGDAAHLPAKALRWLVQRIGPLGSAAPLAPDSALSVPESALREQPKRDLEELVGADRVLLTPGERLARASGLSYLDLVRRRGFGDFPVPDAVVLPENPAEVQSVLEICARHDVGVVPFGGGTSVVGGVSALRGDKSAVIALDLTRLGELVSVDPVSRIAVLQAGVTGPEADRLLAAHGFTLGHVPQSYERATIGGFAATRSAGQASSGYGRFEDMVTGVRLATPRGEWKLGVAPASAAGPDLRQLAIGSEGALGVITEVALRVRPVPEVRRYEGYVLDGWDNGTDAVRELAQRHVLADVTRLSDVDESEVSLALNDSVKTKVLRRYLKARGVHAPCLLIVGWEGASKREVARRRQETTRVLGRFGAVRIGAALGESWRRGRFSGPRQRDALMDNGVCVETLETAAYWTELSDLRDAVRAALTATLGNAVIMCHVSHAYETGASLYFTVLTARDEADPVGQWQRAKAAASEAITGIGTISHHHAVGVDHARYLAAEIGSLGVDVLQAAKKAVDPAGILNPGKLL</sequence>
<dbReference type="Proteomes" id="UP000256220">
    <property type="component" value="Unassembled WGS sequence"/>
</dbReference>
<reference evidence="10 11" key="1">
    <citation type="journal article" date="2014" name="Genome Announc.">
        <title>Draft Genome Sequence of Amycolatopsis lurida NRRL 2430, Producer of the Glycopeptide Family Antibiotic Ristocetin.</title>
        <authorList>
            <person name="Kwun M.J."/>
            <person name="Hong H.J."/>
        </authorList>
    </citation>
    <scope>NUCLEOTIDE SEQUENCE [LARGE SCALE GENOMIC DNA]</scope>
    <source>
        <strain evidence="10 11">NRRL 2430</strain>
    </source>
</reference>
<protein>
    <submittedName>
        <fullName evidence="10">Alkyldihydroxyacetonephosphate synthase</fullName>
    </submittedName>
</protein>
<keyword evidence="2" id="KW-0285">Flavoprotein</keyword>
<keyword evidence="11" id="KW-1185">Reference proteome</keyword>
<name>A0A2P2FY59_AMYLU</name>
<comment type="similarity">
    <text evidence="1">Belongs to the FAD-binding oxidoreductase/transferase type 4 family.</text>
</comment>
<feature type="binding site" evidence="6">
    <location>
        <position position="404"/>
    </location>
    <ligand>
        <name>substrate</name>
    </ligand>
</feature>
<dbReference type="InterPro" id="IPR006094">
    <property type="entry name" value="Oxid_FAD_bind_N"/>
</dbReference>
<dbReference type="GO" id="GO:0008610">
    <property type="term" value="P:lipid biosynthetic process"/>
    <property type="evidence" value="ECO:0007669"/>
    <property type="project" value="InterPro"/>
</dbReference>
<feature type="binding site" evidence="7">
    <location>
        <begin position="266"/>
        <end position="272"/>
    </location>
    <ligand>
        <name>FAD</name>
        <dbReference type="ChEBI" id="CHEBI:57692"/>
    </ligand>
</feature>
<evidence type="ECO:0000256" key="8">
    <source>
        <dbReference type="PIRSR" id="PIRSR625650-4"/>
    </source>
</evidence>
<feature type="domain" description="FAD-binding PCMH-type" evidence="9">
    <location>
        <begin position="101"/>
        <end position="282"/>
    </location>
</feature>
<dbReference type="SUPFAM" id="SSF55103">
    <property type="entry name" value="FAD-linked oxidases, C-terminal domain"/>
    <property type="match status" value="1"/>
</dbReference>
<dbReference type="Gene3D" id="3.30.300.330">
    <property type="match status" value="1"/>
</dbReference>
<dbReference type="Gene3D" id="1.10.45.10">
    <property type="entry name" value="Vanillyl-alcohol Oxidase, Chain A, domain 4"/>
    <property type="match status" value="1"/>
</dbReference>
<keyword evidence="3 7" id="KW-0274">FAD</keyword>
<evidence type="ECO:0000256" key="2">
    <source>
        <dbReference type="ARBA" id="ARBA00022630"/>
    </source>
</evidence>
<dbReference type="Gene3D" id="3.30.43.10">
    <property type="entry name" value="Uridine Diphospho-n-acetylenolpyruvylglucosamine Reductase, domain 2"/>
    <property type="match status" value="1"/>
</dbReference>
<comment type="cofactor">
    <cofactor evidence="7">
        <name>FAD</name>
        <dbReference type="ChEBI" id="CHEBI:57692"/>
    </cofactor>
</comment>
<evidence type="ECO:0000313" key="11">
    <source>
        <dbReference type="Proteomes" id="UP000256220"/>
    </source>
</evidence>
<dbReference type="PANTHER" id="PTHR46568">
    <property type="entry name" value="ALKYLDIHYDROXYACETONEPHOSPHATE SYNTHASE, PEROXISOMAL"/>
    <property type="match status" value="1"/>
</dbReference>
<evidence type="ECO:0000256" key="6">
    <source>
        <dbReference type="PIRSR" id="PIRSR625650-2"/>
    </source>
</evidence>
<feature type="site" description="Important for enzyme activity" evidence="8">
    <location>
        <position position="317"/>
    </location>
</feature>
<dbReference type="InterPro" id="IPR036318">
    <property type="entry name" value="FAD-bd_PCMH-like_sf"/>
</dbReference>
<dbReference type="InterPro" id="IPR016166">
    <property type="entry name" value="FAD-bd_PCMH"/>
</dbReference>
<dbReference type="RefSeq" id="WP_198935694.1">
    <property type="nucleotide sequence ID" value="NZ_JFBM01000006.1"/>
</dbReference>
<dbReference type="PANTHER" id="PTHR46568:SF1">
    <property type="entry name" value="ALKYLDIHYDROXYACETONEPHOSPHATE SYNTHASE, PEROXISOMAL"/>
    <property type="match status" value="1"/>
</dbReference>
<dbReference type="GO" id="GO:0016491">
    <property type="term" value="F:oxidoreductase activity"/>
    <property type="evidence" value="ECO:0007669"/>
    <property type="project" value="UniProtKB-KW"/>
</dbReference>
<dbReference type="PROSITE" id="PS51387">
    <property type="entry name" value="FAD_PCMH"/>
    <property type="match status" value="1"/>
</dbReference>
<keyword evidence="4" id="KW-0560">Oxidoreductase</keyword>
<feature type="binding site" evidence="7">
    <location>
        <begin position="133"/>
        <end position="139"/>
    </location>
    <ligand>
        <name>FAD</name>
        <dbReference type="ChEBI" id="CHEBI:57692"/>
    </ligand>
</feature>
<dbReference type="SUPFAM" id="SSF56176">
    <property type="entry name" value="FAD-binding/transporter-associated domain-like"/>
    <property type="match status" value="1"/>
</dbReference>
<evidence type="ECO:0000256" key="4">
    <source>
        <dbReference type="ARBA" id="ARBA00023002"/>
    </source>
</evidence>
<accession>A0A2P2FY59</accession>
<dbReference type="Gene3D" id="3.30.70.3450">
    <property type="match status" value="1"/>
</dbReference>
<dbReference type="Gene3D" id="3.30.465.10">
    <property type="match status" value="1"/>
</dbReference>
<organism evidence="10 11">
    <name type="scientific">Amycolatopsis lurida NRRL 2430</name>
    <dbReference type="NCBI Taxonomy" id="1460371"/>
    <lineage>
        <taxon>Bacteria</taxon>
        <taxon>Bacillati</taxon>
        <taxon>Actinomycetota</taxon>
        <taxon>Actinomycetes</taxon>
        <taxon>Pseudonocardiales</taxon>
        <taxon>Pseudonocardiaceae</taxon>
        <taxon>Amycolatopsis</taxon>
    </lineage>
</organism>
<gene>
    <name evidence="10" type="ORF">BB31_09855</name>
</gene>
<dbReference type="Pfam" id="PF01565">
    <property type="entry name" value="FAD_binding_4"/>
    <property type="match status" value="1"/>
</dbReference>
<dbReference type="InterPro" id="IPR016171">
    <property type="entry name" value="Vanillyl_alc_oxidase_C-sub2"/>
</dbReference>
<comment type="caution">
    <text evidence="10">The sequence shown here is derived from an EMBL/GenBank/DDBJ whole genome shotgun (WGS) entry which is preliminary data.</text>
</comment>
<dbReference type="InterPro" id="IPR025650">
    <property type="entry name" value="Alkyl-DHAP_Synthase"/>
</dbReference>
<dbReference type="InterPro" id="IPR016169">
    <property type="entry name" value="FAD-bd_PCMH_sub2"/>
</dbReference>
<evidence type="ECO:0000259" key="9">
    <source>
        <dbReference type="PROSITE" id="PS51387"/>
    </source>
</evidence>
<evidence type="ECO:0000256" key="5">
    <source>
        <dbReference type="PIRSR" id="PIRSR625650-1"/>
    </source>
</evidence>
<dbReference type="GO" id="GO:0071949">
    <property type="term" value="F:FAD binding"/>
    <property type="evidence" value="ECO:0007669"/>
    <property type="project" value="InterPro"/>
</dbReference>
<feature type="active site" description="Proton donor/acceptor" evidence="5">
    <location>
        <position position="461"/>
    </location>
</feature>
<proteinExistence type="inferred from homology"/>
<dbReference type="EMBL" id="JFBM01000006">
    <property type="protein sequence ID" value="KFU81666.1"/>
    <property type="molecule type" value="Genomic_DNA"/>
</dbReference>
<dbReference type="InterPro" id="IPR004113">
    <property type="entry name" value="FAD-bd_oxidored_4_C"/>
</dbReference>
<dbReference type="InterPro" id="IPR016167">
    <property type="entry name" value="FAD-bd_PCMH_sub1"/>
</dbReference>
<dbReference type="GO" id="GO:0008609">
    <property type="term" value="F:alkylglycerone-phosphate synthase activity"/>
    <property type="evidence" value="ECO:0007669"/>
    <property type="project" value="InterPro"/>
</dbReference>
<dbReference type="InterPro" id="IPR016164">
    <property type="entry name" value="FAD-linked_Oxase-like_C"/>
</dbReference>
<evidence type="ECO:0000256" key="3">
    <source>
        <dbReference type="ARBA" id="ARBA00022827"/>
    </source>
</evidence>
<dbReference type="AlphaFoldDB" id="A0A2P2FY59"/>
<evidence type="ECO:0000256" key="7">
    <source>
        <dbReference type="PIRSR" id="PIRSR625650-3"/>
    </source>
</evidence>